<feature type="domain" description="SSD" evidence="7">
    <location>
        <begin position="206"/>
        <end position="331"/>
    </location>
</feature>
<dbReference type="EMBL" id="CP060789">
    <property type="protein sequence ID" value="QNP55244.1"/>
    <property type="molecule type" value="Genomic_DNA"/>
</dbReference>
<name>A0A7H0H3X8_9ACTN</name>
<feature type="transmembrane region" description="Helical" evidence="6">
    <location>
        <begin position="20"/>
        <end position="38"/>
    </location>
</feature>
<keyword evidence="3 6" id="KW-0812">Transmembrane</keyword>
<keyword evidence="9" id="KW-1185">Reference proteome</keyword>
<dbReference type="RefSeq" id="WP_187720380.1">
    <property type="nucleotide sequence ID" value="NZ_BAABBL010000014.1"/>
</dbReference>
<dbReference type="Proteomes" id="UP000516117">
    <property type="component" value="Chromosome"/>
</dbReference>
<feature type="transmembrane region" description="Helical" evidence="6">
    <location>
        <begin position="274"/>
        <end position="302"/>
    </location>
</feature>
<evidence type="ECO:0000256" key="4">
    <source>
        <dbReference type="ARBA" id="ARBA00022989"/>
    </source>
</evidence>
<feature type="transmembrane region" description="Helical" evidence="6">
    <location>
        <begin position="235"/>
        <end position="253"/>
    </location>
</feature>
<feature type="transmembrane region" description="Helical" evidence="6">
    <location>
        <begin position="203"/>
        <end position="223"/>
    </location>
</feature>
<dbReference type="GO" id="GO:0005886">
    <property type="term" value="C:plasma membrane"/>
    <property type="evidence" value="ECO:0007669"/>
    <property type="project" value="UniProtKB-SubCell"/>
</dbReference>
<feature type="transmembrane region" description="Helical" evidence="6">
    <location>
        <begin position="661"/>
        <end position="681"/>
    </location>
</feature>
<evidence type="ECO:0000313" key="8">
    <source>
        <dbReference type="EMBL" id="QNP55244.1"/>
    </source>
</evidence>
<dbReference type="Gene3D" id="1.20.1640.10">
    <property type="entry name" value="Multidrug efflux transporter AcrB transmembrane domain"/>
    <property type="match status" value="2"/>
</dbReference>
<proteinExistence type="predicted"/>
<reference evidence="8 9" key="1">
    <citation type="submission" date="2020-08" db="EMBL/GenBank/DDBJ databases">
        <title>Genome sequence of Tessaracoccus defluvii JCM 17540T.</title>
        <authorList>
            <person name="Hyun D.-W."/>
            <person name="Bae J.-W."/>
        </authorList>
    </citation>
    <scope>NUCLEOTIDE SEQUENCE [LARGE SCALE GENOMIC DNA]</scope>
    <source>
        <strain evidence="8 9">JCM 17540</strain>
    </source>
</reference>
<keyword evidence="2" id="KW-1003">Cell membrane</keyword>
<feature type="transmembrane region" description="Helical" evidence="6">
    <location>
        <begin position="589"/>
        <end position="613"/>
    </location>
</feature>
<accession>A0A7H0H3X8</accession>
<protein>
    <submittedName>
        <fullName evidence="8">MMPL family transporter</fullName>
    </submittedName>
</protein>
<evidence type="ECO:0000256" key="2">
    <source>
        <dbReference type="ARBA" id="ARBA00022475"/>
    </source>
</evidence>
<dbReference type="AlphaFoldDB" id="A0A7H0H3X8"/>
<dbReference type="PROSITE" id="PS50156">
    <property type="entry name" value="SSD"/>
    <property type="match status" value="1"/>
</dbReference>
<sequence length="889" mass="93106">MSAWLYALGRWCFRRKWTVIGAWIGILAVLGGSAVLWSDSFKNTFSIPSAPSQVALDQLRMTFPEAAGLTAMAVVVAAEGEAVEEYRPEIEAALSEFEGLAEVDAVTSPWNEMVDGLVSDDGRAAIVQLTLDMPSISPSAEDLAPITAVADDLREALPADALVSMGGEAYNIELPALSIIEVIGVLVALVVLWLVLGSLVAAGLPLITAITGVGVSMAIMFLLTGLFDINSTTPLLSVMLGLAVGIDYALFILSRHRDQLARGIDPEESAGRAVGTSGSAVVFAGLTVFIALLGLGVAQIPFLTVMGVFGALTVALAVGIALTFLPALMGVMGARMTPKPRKPKAEKAARRDRKAAFGWWVGITTRHPIATIAVVVAALVGLTVPTIGLQVALPNPGQQHAGTPARVAYDAMEEHFGPGVNGPLIVTVDIISSTDPIGLLDSIKADIEALPGVDQVPIATPNRNVDTGMIQIVPTTGPDDPATADLVEALRDSGDTWLEKYGVETNVTGFTAIQIDISHKLTEALLPFGILVVGLSLVLLAAVFRSVWVPVKATLGYLLSVGAAFGATTLVFNHGFLKEVVNLEKPVPVISFLPILLMGILFGLAMDYEVFLVSRIREEYVHGKEPVQAIRSGFVASGPVVAGAAAIMISVFAFFVPEGMLAIKAIAFALAIGVAVDAFLVRMTLVPAVMTLLGERAWWLPKWLDRLLPTFDVEGEVLAKEMELKSWPGDGSVLFAEDLTVERVVGPINLRLVPGNVIGLVGPVGARTGAALALSGRLETTSGRGRVAGALLPEAAGRARRRITYVDLATTDDAAAALEAAPTGSVVFVDSIEQADTPAARDAVDALIARTAEAGGAVVLCAADADHLSHFTIDGVYEAPALTHEGSRA</sequence>
<evidence type="ECO:0000256" key="3">
    <source>
        <dbReference type="ARBA" id="ARBA00022692"/>
    </source>
</evidence>
<feature type="transmembrane region" description="Helical" evidence="6">
    <location>
        <begin position="556"/>
        <end position="577"/>
    </location>
</feature>
<evidence type="ECO:0000313" key="9">
    <source>
        <dbReference type="Proteomes" id="UP000516117"/>
    </source>
</evidence>
<dbReference type="InterPro" id="IPR000731">
    <property type="entry name" value="SSD"/>
</dbReference>
<dbReference type="KEGG" id="tdf:H9L22_13520"/>
<dbReference type="SUPFAM" id="SSF82866">
    <property type="entry name" value="Multidrug efflux transporter AcrB transmembrane domain"/>
    <property type="match status" value="2"/>
</dbReference>
<evidence type="ECO:0000256" key="5">
    <source>
        <dbReference type="ARBA" id="ARBA00023136"/>
    </source>
</evidence>
<keyword evidence="4 6" id="KW-1133">Transmembrane helix</keyword>
<dbReference type="Pfam" id="PF03176">
    <property type="entry name" value="MMPL"/>
    <property type="match status" value="2"/>
</dbReference>
<evidence type="ECO:0000259" key="7">
    <source>
        <dbReference type="PROSITE" id="PS50156"/>
    </source>
</evidence>
<keyword evidence="5 6" id="KW-0472">Membrane</keyword>
<dbReference type="InterPro" id="IPR050545">
    <property type="entry name" value="Mycobact_MmpL"/>
</dbReference>
<dbReference type="InterPro" id="IPR004869">
    <property type="entry name" value="MMPL_dom"/>
</dbReference>
<feature type="transmembrane region" description="Helical" evidence="6">
    <location>
        <begin position="308"/>
        <end position="334"/>
    </location>
</feature>
<dbReference type="PANTHER" id="PTHR33406">
    <property type="entry name" value="MEMBRANE PROTEIN MJ1562-RELATED"/>
    <property type="match status" value="1"/>
</dbReference>
<evidence type="ECO:0000256" key="1">
    <source>
        <dbReference type="ARBA" id="ARBA00004651"/>
    </source>
</evidence>
<gene>
    <name evidence="8" type="ORF">H9L22_13520</name>
</gene>
<dbReference type="PANTHER" id="PTHR33406:SF13">
    <property type="entry name" value="MEMBRANE PROTEIN YDFJ"/>
    <property type="match status" value="1"/>
</dbReference>
<feature type="transmembrane region" description="Helical" evidence="6">
    <location>
        <begin position="634"/>
        <end position="655"/>
    </location>
</feature>
<organism evidence="8 9">
    <name type="scientific">Tessaracoccus defluvii</name>
    <dbReference type="NCBI Taxonomy" id="1285901"/>
    <lineage>
        <taxon>Bacteria</taxon>
        <taxon>Bacillati</taxon>
        <taxon>Actinomycetota</taxon>
        <taxon>Actinomycetes</taxon>
        <taxon>Propionibacteriales</taxon>
        <taxon>Propionibacteriaceae</taxon>
        <taxon>Tessaracoccus</taxon>
    </lineage>
</organism>
<evidence type="ECO:0000256" key="6">
    <source>
        <dbReference type="SAM" id="Phobius"/>
    </source>
</evidence>
<comment type="subcellular location">
    <subcellularLocation>
        <location evidence="1">Cell membrane</location>
        <topology evidence="1">Multi-pass membrane protein</topology>
    </subcellularLocation>
</comment>
<feature type="transmembrane region" description="Helical" evidence="6">
    <location>
        <begin position="174"/>
        <end position="196"/>
    </location>
</feature>
<feature type="transmembrane region" description="Helical" evidence="6">
    <location>
        <begin position="524"/>
        <end position="544"/>
    </location>
</feature>